<feature type="transmembrane region" description="Helical" evidence="2">
    <location>
        <begin position="112"/>
        <end position="128"/>
    </location>
</feature>
<evidence type="ECO:0000259" key="5">
    <source>
        <dbReference type="Pfam" id="PF10355"/>
    </source>
</evidence>
<feature type="transmembrane region" description="Helical" evidence="2">
    <location>
        <begin position="527"/>
        <end position="544"/>
    </location>
</feature>
<evidence type="ECO:0000313" key="6">
    <source>
        <dbReference type="EMBL" id="KAJ4365635.1"/>
    </source>
</evidence>
<dbReference type="Proteomes" id="UP001140560">
    <property type="component" value="Unassembled WGS sequence"/>
</dbReference>
<evidence type="ECO:0008006" key="8">
    <source>
        <dbReference type="Google" id="ProtNLM"/>
    </source>
</evidence>
<feature type="transmembrane region" description="Helical" evidence="2">
    <location>
        <begin position="564"/>
        <end position="584"/>
    </location>
</feature>
<feature type="signal peptide" evidence="3">
    <location>
        <begin position="1"/>
        <end position="37"/>
    </location>
</feature>
<dbReference type="InterPro" id="IPR018825">
    <property type="entry name" value="DUF2427"/>
</dbReference>
<name>A0A9W8Y2R1_9PLEO</name>
<keyword evidence="2" id="KW-0472">Membrane</keyword>
<dbReference type="OrthoDB" id="4005299at2759"/>
<dbReference type="InterPro" id="IPR018827">
    <property type="entry name" value="YTP1_C"/>
</dbReference>
<evidence type="ECO:0000256" key="3">
    <source>
        <dbReference type="SAM" id="SignalP"/>
    </source>
</evidence>
<dbReference type="EMBL" id="JAPEUY010000015">
    <property type="protein sequence ID" value="KAJ4365635.1"/>
    <property type="molecule type" value="Genomic_DNA"/>
</dbReference>
<feature type="chain" id="PRO_5040876679" description="Integral membrane protein" evidence="3">
    <location>
        <begin position="38"/>
        <end position="605"/>
    </location>
</feature>
<feature type="transmembrane region" description="Helical" evidence="2">
    <location>
        <begin position="148"/>
        <end position="167"/>
    </location>
</feature>
<keyword evidence="2" id="KW-1133">Transmembrane helix</keyword>
<keyword evidence="3" id="KW-0732">Signal</keyword>
<feature type="transmembrane region" description="Helical" evidence="2">
    <location>
        <begin position="375"/>
        <end position="396"/>
    </location>
</feature>
<dbReference type="Pfam" id="PF10355">
    <property type="entry name" value="Ytp1"/>
    <property type="match status" value="1"/>
</dbReference>
<feature type="transmembrane region" description="Helical" evidence="2">
    <location>
        <begin position="460"/>
        <end position="477"/>
    </location>
</feature>
<dbReference type="AlphaFoldDB" id="A0A9W8Y2R1"/>
<feature type="domain" description="Protein YTP1-like C-terminal" evidence="5">
    <location>
        <begin position="299"/>
        <end position="586"/>
    </location>
</feature>
<dbReference type="PANTHER" id="PTHR31685">
    <property type="entry name" value="INTEGRAL MEMBRANE PROTEIN (AFU_ORTHOLOGUE AFUA_6G12730)-RELATED"/>
    <property type="match status" value="1"/>
</dbReference>
<keyword evidence="2" id="KW-0812">Transmembrane</keyword>
<dbReference type="PANTHER" id="PTHR31685:SF3">
    <property type="entry name" value="INTEGRAL MEMBRANE PROTEIN (AFU_ORTHOLOGUE AFUA_6G12730)"/>
    <property type="match status" value="1"/>
</dbReference>
<evidence type="ECO:0000256" key="2">
    <source>
        <dbReference type="SAM" id="Phobius"/>
    </source>
</evidence>
<feature type="region of interest" description="Disordered" evidence="1">
    <location>
        <begin position="194"/>
        <end position="257"/>
    </location>
</feature>
<comment type="caution">
    <text evidence="6">The sequence shown here is derived from an EMBL/GenBank/DDBJ whole genome shotgun (WGS) entry which is preliminary data.</text>
</comment>
<feature type="transmembrane region" description="Helical" evidence="2">
    <location>
        <begin position="78"/>
        <end position="100"/>
    </location>
</feature>
<evidence type="ECO:0000313" key="7">
    <source>
        <dbReference type="Proteomes" id="UP001140560"/>
    </source>
</evidence>
<dbReference type="Pfam" id="PF10348">
    <property type="entry name" value="DUF2427"/>
    <property type="match status" value="1"/>
</dbReference>
<organism evidence="6 7">
    <name type="scientific">Neocucurbitaria cava</name>
    <dbReference type="NCBI Taxonomy" id="798079"/>
    <lineage>
        <taxon>Eukaryota</taxon>
        <taxon>Fungi</taxon>
        <taxon>Dikarya</taxon>
        <taxon>Ascomycota</taxon>
        <taxon>Pezizomycotina</taxon>
        <taxon>Dothideomycetes</taxon>
        <taxon>Pleosporomycetidae</taxon>
        <taxon>Pleosporales</taxon>
        <taxon>Pleosporineae</taxon>
        <taxon>Cucurbitariaceae</taxon>
        <taxon>Neocucurbitaria</taxon>
    </lineage>
</organism>
<feature type="domain" description="DUF2427" evidence="4">
    <location>
        <begin position="74"/>
        <end position="163"/>
    </location>
</feature>
<protein>
    <recommendedName>
        <fullName evidence="8">Integral membrane protein</fullName>
    </recommendedName>
</protein>
<evidence type="ECO:0000259" key="4">
    <source>
        <dbReference type="Pfam" id="PF10348"/>
    </source>
</evidence>
<feature type="transmembrane region" description="Helical" evidence="2">
    <location>
        <begin position="497"/>
        <end position="515"/>
    </location>
</feature>
<gene>
    <name evidence="6" type="ORF">N0V83_008255</name>
</gene>
<feature type="compositionally biased region" description="Polar residues" evidence="1">
    <location>
        <begin position="202"/>
        <end position="235"/>
    </location>
</feature>
<accession>A0A9W8Y2R1</accession>
<reference evidence="6" key="1">
    <citation type="submission" date="2022-10" db="EMBL/GenBank/DDBJ databases">
        <title>Tapping the CABI collections for fungal endophytes: first genome assemblies for Collariella, Neodidymelliopsis, Ascochyta clinopodiicola, Didymella pomorum, Didymosphaeria variabile, Neocosmospora piperis and Neocucurbitaria cava.</title>
        <authorList>
            <person name="Hill R."/>
        </authorList>
    </citation>
    <scope>NUCLEOTIDE SEQUENCE</scope>
    <source>
        <strain evidence="6">IMI 356814</strain>
    </source>
</reference>
<feature type="transmembrane region" description="Helical" evidence="2">
    <location>
        <begin position="333"/>
        <end position="354"/>
    </location>
</feature>
<proteinExistence type="predicted"/>
<sequence>MTWLVGPEVPKPPNVIKPVLTIATAALLLELLPLIAAHGDEHNVEATDMDAHDATSSQSQEDGLPRSYWSLTEYATLMYWHIALEILAWVVVLPVAVMFSIARSRFTLPSQLAFLVVNVFALVLGLVYNHKTPQLYENSSHTKTGWAITWIASAWVFMALIQTYIGLSHVESIGGQDVQQMTTANMARYQRVQDQELPDPSRWSNDSGQGTERNSASLFSHSRSPSVESENQQFVAPTRRYTQDDLDSSDDDAEKRGFLRNTPVDNLFSRNVARFAGGRTLKVMRFFYVVCERTMLLQGFVAIANGTVVYGGIGRGGAVFNVLAHYVKGGIFFLYGLLTLGRWMGAFADFGWAWNVKPPKEVVGRRRAALPSAEFTESFVIWLYGVTNVFLEHLAAWGDAWTAQDLEHVSISVMFFGGGLLGMIIESTKMRELLNNAVMSSQTLSHSSDETWQQPRQYRVSLNPLPALIIMLLGKMMSSHHQDSMLSTMIHGQWGSMFMGFALARGLTYIIVYLSPPRSYLPSRPPTEIVTAFCLIAGGITFMLSNKDTVAVLESYKLDAMFTFTVTMGLTALLMAWTTVVIAIKGWAQRKENSRLFAKSRAALA</sequence>
<evidence type="ECO:0000256" key="1">
    <source>
        <dbReference type="SAM" id="MobiDB-lite"/>
    </source>
</evidence>
<keyword evidence="7" id="KW-1185">Reference proteome</keyword>
<feature type="transmembrane region" description="Helical" evidence="2">
    <location>
        <begin position="294"/>
        <end position="313"/>
    </location>
</feature>
<feature type="transmembrane region" description="Helical" evidence="2">
    <location>
        <begin position="408"/>
        <end position="425"/>
    </location>
</feature>